<dbReference type="GO" id="GO:0030313">
    <property type="term" value="C:cell envelope"/>
    <property type="evidence" value="ECO:0007669"/>
    <property type="project" value="UniProtKB-SubCell"/>
</dbReference>
<evidence type="ECO:0000256" key="4">
    <source>
        <dbReference type="RuleBase" id="RU003744"/>
    </source>
</evidence>
<organism evidence="6 7">
    <name type="scientific">Nitratireductor aestuarii</name>
    <dbReference type="NCBI Taxonomy" id="1735103"/>
    <lineage>
        <taxon>Bacteria</taxon>
        <taxon>Pseudomonadati</taxon>
        <taxon>Pseudomonadota</taxon>
        <taxon>Alphaproteobacteria</taxon>
        <taxon>Hyphomicrobiales</taxon>
        <taxon>Phyllobacteriaceae</taxon>
        <taxon>Nitratireductor</taxon>
    </lineage>
</organism>
<accession>A0A916RQ01</accession>
<evidence type="ECO:0000256" key="2">
    <source>
        <dbReference type="ARBA" id="ARBA00010333"/>
    </source>
</evidence>
<keyword evidence="7" id="KW-1185">Reference proteome</keyword>
<protein>
    <submittedName>
        <fullName evidence="6">ABC transporter substrate-binding protein</fullName>
    </submittedName>
</protein>
<feature type="domain" description="Solute-binding protein family 3/N-terminal" evidence="5">
    <location>
        <begin position="43"/>
        <end position="257"/>
    </location>
</feature>
<dbReference type="Proteomes" id="UP000636264">
    <property type="component" value="Unassembled WGS sequence"/>
</dbReference>
<dbReference type="PANTHER" id="PTHR35936">
    <property type="entry name" value="MEMBRANE-BOUND LYTIC MUREIN TRANSGLYCOSYLASE F"/>
    <property type="match status" value="1"/>
</dbReference>
<evidence type="ECO:0000256" key="3">
    <source>
        <dbReference type="ARBA" id="ARBA00022729"/>
    </source>
</evidence>
<comment type="similarity">
    <text evidence="2 4">Belongs to the bacterial solute-binding protein 3 family.</text>
</comment>
<dbReference type="EMBL" id="BMIF01000005">
    <property type="protein sequence ID" value="GGA65518.1"/>
    <property type="molecule type" value="Genomic_DNA"/>
</dbReference>
<evidence type="ECO:0000256" key="1">
    <source>
        <dbReference type="ARBA" id="ARBA00004196"/>
    </source>
</evidence>
<gene>
    <name evidence="6" type="ORF">GCM10011385_19180</name>
</gene>
<keyword evidence="3" id="KW-0732">Signal</keyword>
<dbReference type="AlphaFoldDB" id="A0A916RQ01"/>
<evidence type="ECO:0000259" key="5">
    <source>
        <dbReference type="SMART" id="SM00062"/>
    </source>
</evidence>
<sequence length="271" mass="29649">MIGARRKRWLQVAANLALVAAGLFAVSFLPPDNSLADVRRTGVLKLCVPKEFPPLVQDDPQAPGFDIELMQKVAEDIGVRLTVNVMLSMGKDFNPRNWQLTRGQCNVIAGGVADTVQTRNFLQTIPTGAETGWVAISLTGEQPESGSTWAVWPGSAGLDRVSLSSWVREQGIRPVLMRSPTELSQLLQSGRVDGAIVERFVASSAGLPRDYRVTWLQPEQFGRYQMALGLWKGDQTLFRALGRSVQKVKGSNWFGGKNVQYGLGTLNALPD</sequence>
<dbReference type="InterPro" id="IPR001638">
    <property type="entry name" value="Solute-binding_3/MltF_N"/>
</dbReference>
<evidence type="ECO:0000313" key="7">
    <source>
        <dbReference type="Proteomes" id="UP000636264"/>
    </source>
</evidence>
<comment type="subcellular location">
    <subcellularLocation>
        <location evidence="1">Cell envelope</location>
    </subcellularLocation>
</comment>
<name>A0A916RQ01_9HYPH</name>
<proteinExistence type="inferred from homology"/>
<dbReference type="InterPro" id="IPR018313">
    <property type="entry name" value="SBP_3_CS"/>
</dbReference>
<reference evidence="6" key="1">
    <citation type="journal article" date="2014" name="Int. J. Syst. Evol. Microbiol.">
        <title>Complete genome sequence of Corynebacterium casei LMG S-19264T (=DSM 44701T), isolated from a smear-ripened cheese.</title>
        <authorList>
            <consortium name="US DOE Joint Genome Institute (JGI-PGF)"/>
            <person name="Walter F."/>
            <person name="Albersmeier A."/>
            <person name="Kalinowski J."/>
            <person name="Ruckert C."/>
        </authorList>
    </citation>
    <scope>NUCLEOTIDE SEQUENCE</scope>
    <source>
        <strain evidence="6">CGMCC 1.15320</strain>
    </source>
</reference>
<dbReference type="SUPFAM" id="SSF53850">
    <property type="entry name" value="Periplasmic binding protein-like II"/>
    <property type="match status" value="1"/>
</dbReference>
<dbReference type="PROSITE" id="PS01039">
    <property type="entry name" value="SBP_BACTERIAL_3"/>
    <property type="match status" value="1"/>
</dbReference>
<comment type="caution">
    <text evidence="6">The sequence shown here is derived from an EMBL/GenBank/DDBJ whole genome shotgun (WGS) entry which is preliminary data.</text>
</comment>
<reference evidence="6" key="2">
    <citation type="submission" date="2020-09" db="EMBL/GenBank/DDBJ databases">
        <authorList>
            <person name="Sun Q."/>
            <person name="Zhou Y."/>
        </authorList>
    </citation>
    <scope>NUCLEOTIDE SEQUENCE</scope>
    <source>
        <strain evidence="6">CGMCC 1.15320</strain>
    </source>
</reference>
<dbReference type="Gene3D" id="3.40.190.10">
    <property type="entry name" value="Periplasmic binding protein-like II"/>
    <property type="match status" value="2"/>
</dbReference>
<dbReference type="SMART" id="SM00062">
    <property type="entry name" value="PBPb"/>
    <property type="match status" value="1"/>
</dbReference>
<evidence type="ECO:0000313" key="6">
    <source>
        <dbReference type="EMBL" id="GGA65518.1"/>
    </source>
</evidence>
<dbReference type="RefSeq" id="WP_188720839.1">
    <property type="nucleotide sequence ID" value="NZ_BMIF01000005.1"/>
</dbReference>